<proteinExistence type="predicted"/>
<organism evidence="1">
    <name type="scientific">Virus NIOZ-UU157</name>
    <dbReference type="NCBI Taxonomy" id="2763269"/>
    <lineage>
        <taxon>Viruses</taxon>
    </lineage>
</organism>
<protein>
    <submittedName>
        <fullName evidence="1">Uncharacterized protein</fullName>
    </submittedName>
</protein>
<gene>
    <name evidence="1" type="ORF">NIOZUU157_00111</name>
</gene>
<evidence type="ECO:0000313" key="1">
    <source>
        <dbReference type="EMBL" id="QPI16228.1"/>
    </source>
</evidence>
<accession>A0A7S9XG34</accession>
<dbReference type="EMBL" id="MW030544">
    <property type="protein sequence ID" value="QPI16228.1"/>
    <property type="molecule type" value="Genomic_DNA"/>
</dbReference>
<reference evidence="1" key="1">
    <citation type="submission" date="2020-08" db="EMBL/GenBank/DDBJ databases">
        <title>Bridging the membrane lipid divide: bacteria of the FCB group superphylum have the potential to synthesize archaeal ether lipids.</title>
        <authorList>
            <person name="Villanueva L."/>
            <person name="von Meijenfeldt F.A.B."/>
            <person name="Westbye A.B."/>
            <person name="Yadav S."/>
            <person name="Hopmans E.C."/>
            <person name="Dutilh B.E."/>
            <person name="Sinninghe Damste J.S."/>
        </authorList>
    </citation>
    <scope>NUCLEOTIDE SEQUENCE</scope>
    <source>
        <strain evidence="1">NIOZ-UU157</strain>
    </source>
</reference>
<sequence length="97" mass="10147">MAIIYGSAVTNPPTDTELGLSFPTAGGREQLRYPIAIKVGEPGVVAAAPRTVELKQLDGTQVVIGGLLTGAVLPMTFSQITAIGTDLDLAQTTIFYR</sequence>
<name>A0A7S9XG34_9VIRU</name>